<feature type="region of interest" description="Disordered" evidence="1">
    <location>
        <begin position="1"/>
        <end position="23"/>
    </location>
</feature>
<dbReference type="Proteomes" id="UP000789405">
    <property type="component" value="Unassembled WGS sequence"/>
</dbReference>
<comment type="caution">
    <text evidence="2">The sequence shown here is derived from an EMBL/GenBank/DDBJ whole genome shotgun (WGS) entry which is preliminary data.</text>
</comment>
<organism evidence="2 3">
    <name type="scientific">Dentiscutata erythropus</name>
    <dbReference type="NCBI Taxonomy" id="1348616"/>
    <lineage>
        <taxon>Eukaryota</taxon>
        <taxon>Fungi</taxon>
        <taxon>Fungi incertae sedis</taxon>
        <taxon>Mucoromycota</taxon>
        <taxon>Glomeromycotina</taxon>
        <taxon>Glomeromycetes</taxon>
        <taxon>Diversisporales</taxon>
        <taxon>Gigasporaceae</taxon>
        <taxon>Dentiscutata</taxon>
    </lineage>
</organism>
<evidence type="ECO:0000313" key="2">
    <source>
        <dbReference type="EMBL" id="CAG8694041.1"/>
    </source>
</evidence>
<sequence length="60" mass="6293">MAHLDSSSSSTQPNNGYTNLGDSELTHSINSGSTFINFINNSSEISLSASLDQTAVQAMV</sequence>
<name>A0A9N9EZB3_9GLOM</name>
<accession>A0A9N9EZB3</accession>
<evidence type="ECO:0000313" key="3">
    <source>
        <dbReference type="Proteomes" id="UP000789405"/>
    </source>
</evidence>
<proteinExistence type="predicted"/>
<keyword evidence="3" id="KW-1185">Reference proteome</keyword>
<evidence type="ECO:0000256" key="1">
    <source>
        <dbReference type="SAM" id="MobiDB-lite"/>
    </source>
</evidence>
<gene>
    <name evidence="2" type="ORF">DERYTH_LOCUS12559</name>
</gene>
<dbReference type="EMBL" id="CAJVPY010008307">
    <property type="protein sequence ID" value="CAG8694041.1"/>
    <property type="molecule type" value="Genomic_DNA"/>
</dbReference>
<protein>
    <submittedName>
        <fullName evidence="2">21940_t:CDS:1</fullName>
    </submittedName>
</protein>
<reference evidence="2" key="1">
    <citation type="submission" date="2021-06" db="EMBL/GenBank/DDBJ databases">
        <authorList>
            <person name="Kallberg Y."/>
            <person name="Tangrot J."/>
            <person name="Rosling A."/>
        </authorList>
    </citation>
    <scope>NUCLEOTIDE SEQUENCE</scope>
    <source>
        <strain evidence="2">MA453B</strain>
    </source>
</reference>
<dbReference type="AlphaFoldDB" id="A0A9N9EZB3"/>